<comment type="caution">
    <text evidence="2">The sequence shown here is derived from an EMBL/GenBank/DDBJ whole genome shotgun (WGS) entry which is preliminary data.</text>
</comment>
<name>J1JWR9_9HYPH</name>
<protein>
    <recommendedName>
        <fullName evidence="1">Glycosyltransferase 2-like domain-containing protein</fullName>
    </recommendedName>
</protein>
<dbReference type="OrthoDB" id="9807795at2"/>
<dbReference type="SUPFAM" id="SSF53448">
    <property type="entry name" value="Nucleotide-diphospho-sugar transferases"/>
    <property type="match status" value="1"/>
</dbReference>
<dbReference type="CDD" id="cd00761">
    <property type="entry name" value="Glyco_tranf_GTA_type"/>
    <property type="match status" value="1"/>
</dbReference>
<keyword evidence="3" id="KW-1185">Reference proteome</keyword>
<dbReference type="PATRIC" id="fig|1094558.3.peg.1696"/>
<dbReference type="InterPro" id="IPR029044">
    <property type="entry name" value="Nucleotide-diphossugar_trans"/>
</dbReference>
<evidence type="ECO:0000259" key="1">
    <source>
        <dbReference type="Pfam" id="PF00535"/>
    </source>
</evidence>
<accession>J1JWR9</accession>
<dbReference type="STRING" id="1094558.ME5_01586"/>
<dbReference type="GO" id="GO:0016758">
    <property type="term" value="F:hexosyltransferase activity"/>
    <property type="evidence" value="ECO:0007669"/>
    <property type="project" value="UniProtKB-ARBA"/>
</dbReference>
<reference evidence="2 3" key="1">
    <citation type="submission" date="2012-03" db="EMBL/GenBank/DDBJ databases">
        <title>The Genome Sequence of Bartonella tamiae Th239.</title>
        <authorList>
            <consortium name="The Broad Institute Genome Sequencing Platform"/>
            <consortium name="The Broad Institute Genome Sequencing Center for Infectious Disease"/>
            <person name="Feldgarden M."/>
            <person name="Kirby J."/>
            <person name="Kosoy M."/>
            <person name="Birtles R."/>
            <person name="Probert W.S."/>
            <person name="Chiaraviglio L."/>
            <person name="Young S.K."/>
            <person name="Zeng Q."/>
            <person name="Gargeya S."/>
            <person name="Fitzgerald M."/>
            <person name="Haas B."/>
            <person name="Abouelleil A."/>
            <person name="Alvarado L."/>
            <person name="Arachchi H.M."/>
            <person name="Berlin A."/>
            <person name="Chapman S.B."/>
            <person name="Gearin G."/>
            <person name="Goldberg J."/>
            <person name="Griggs A."/>
            <person name="Gujja S."/>
            <person name="Hansen M."/>
            <person name="Heiman D."/>
            <person name="Howarth C."/>
            <person name="Larimer J."/>
            <person name="Lui A."/>
            <person name="MacDonald P.J.P."/>
            <person name="McCowen C."/>
            <person name="Montmayeur A."/>
            <person name="Murphy C."/>
            <person name="Neiman D."/>
            <person name="Pearson M."/>
            <person name="Priest M."/>
            <person name="Roberts A."/>
            <person name="Saif S."/>
            <person name="Shea T."/>
            <person name="Sisk P."/>
            <person name="Stolte C."/>
            <person name="Sykes S."/>
            <person name="Wortman J."/>
            <person name="Nusbaum C."/>
            <person name="Birren B."/>
        </authorList>
    </citation>
    <scope>NUCLEOTIDE SEQUENCE [LARGE SCALE GENOMIC DNA]</scope>
    <source>
        <strain evidence="2 3">Th239</strain>
    </source>
</reference>
<dbReference type="Pfam" id="PF00535">
    <property type="entry name" value="Glycos_transf_2"/>
    <property type="match status" value="1"/>
</dbReference>
<evidence type="ECO:0000313" key="2">
    <source>
        <dbReference type="EMBL" id="EJF89035.1"/>
    </source>
</evidence>
<dbReference type="eggNOG" id="COG0463">
    <property type="taxonomic scope" value="Bacteria"/>
</dbReference>
<organism evidence="2 3">
    <name type="scientific">Bartonella tamiae Th239</name>
    <dbReference type="NCBI Taxonomy" id="1094558"/>
    <lineage>
        <taxon>Bacteria</taxon>
        <taxon>Pseudomonadati</taxon>
        <taxon>Pseudomonadota</taxon>
        <taxon>Alphaproteobacteria</taxon>
        <taxon>Hyphomicrobiales</taxon>
        <taxon>Bartonellaceae</taxon>
        <taxon>Bartonella</taxon>
    </lineage>
</organism>
<dbReference type="RefSeq" id="WP_008040077.1">
    <property type="nucleotide sequence ID" value="NZ_JH725147.1"/>
</dbReference>
<dbReference type="PANTHER" id="PTHR22916:SF3">
    <property type="entry name" value="UDP-GLCNAC:BETAGAL BETA-1,3-N-ACETYLGLUCOSAMINYLTRANSFERASE-LIKE PROTEIN 1"/>
    <property type="match status" value="1"/>
</dbReference>
<gene>
    <name evidence="2" type="ORF">ME5_01586</name>
</gene>
<proteinExistence type="predicted"/>
<dbReference type="Gene3D" id="3.90.550.10">
    <property type="entry name" value="Spore Coat Polysaccharide Biosynthesis Protein SpsA, Chain A"/>
    <property type="match status" value="1"/>
</dbReference>
<dbReference type="Proteomes" id="UP000008952">
    <property type="component" value="Unassembled WGS sequence"/>
</dbReference>
<dbReference type="AlphaFoldDB" id="J1JWR9"/>
<dbReference type="EMBL" id="AIMB01000008">
    <property type="protein sequence ID" value="EJF89035.1"/>
    <property type="molecule type" value="Genomic_DNA"/>
</dbReference>
<sequence>MNKISFIVICYNQVDDIDNVFESIFNQNVDQDYEVIVSDDGSTDGTIEKIQKWKEKYHDKLKLFIQPRDKNIAINVMTRIANSFKCAMKNMTGQYFCLFDGDDYCVNNNFAKNAIEIMDKDSSIGSVVFDFEYRFLDKREKAYYHVSDEGIVDKYAFFANNYAHSGTFVFRNNLNNSRIDELTNSPFVIDNTIIPFMLQFGNLYYKPELSYSYRVFGGTWDKRIDEEKFVFTVLISAIISKISSRFQAAFDKRIFQSFKYIYDNKQNLRPNMDKDTFDQYVKIAKDYKSYFIYDCLFWNEINFLKRIRLFFCYKLLKSKLGL</sequence>
<dbReference type="PANTHER" id="PTHR22916">
    <property type="entry name" value="GLYCOSYLTRANSFERASE"/>
    <property type="match status" value="1"/>
</dbReference>
<evidence type="ECO:0000313" key="3">
    <source>
        <dbReference type="Proteomes" id="UP000008952"/>
    </source>
</evidence>
<dbReference type="HOGENOM" id="CLU_071604_0_0_5"/>
<feature type="domain" description="Glycosyltransferase 2-like" evidence="1">
    <location>
        <begin position="5"/>
        <end position="143"/>
    </location>
</feature>
<dbReference type="InterPro" id="IPR001173">
    <property type="entry name" value="Glyco_trans_2-like"/>
</dbReference>